<dbReference type="Gene3D" id="3.40.50.2020">
    <property type="match status" value="1"/>
</dbReference>
<dbReference type="OrthoDB" id="9779910at2"/>
<dbReference type="InterPro" id="IPR029057">
    <property type="entry name" value="PRTase-like"/>
</dbReference>
<evidence type="ECO:0000313" key="3">
    <source>
        <dbReference type="EMBL" id="RED94139.1"/>
    </source>
</evidence>
<sequence length="240" mass="27480">MNMFSMIHLVKNSLREYMLDSYNLLFPNVCIHCNTILLYQEKHLCTKCRFSLPKTHYHLLKDNPLEQKFVYEPRVRGASAFLHYHKGGVAQRLIHTLKYKDEPEIGTLMGKLYAPELLEANWPVELIVPVPLHRSKLKKRGFNQSEKFGEGLSEIMEVPMDAELVRRVKRTSTQTRKSKVERWQNTQDIYQVTQPQKIAGKSILVVDDVLTTGATAGQLVSELILRQAASVYIATIAAGK</sequence>
<dbReference type="AlphaFoldDB" id="A0A3D9L0B8"/>
<dbReference type="InterPro" id="IPR051910">
    <property type="entry name" value="ComF/GntX_DNA_util-trans"/>
</dbReference>
<proteinExistence type="inferred from homology"/>
<name>A0A3D9L0B8_MARFU</name>
<dbReference type="SUPFAM" id="SSF53271">
    <property type="entry name" value="PRTase-like"/>
    <property type="match status" value="1"/>
</dbReference>
<evidence type="ECO:0000256" key="1">
    <source>
        <dbReference type="ARBA" id="ARBA00008007"/>
    </source>
</evidence>
<dbReference type="InterPro" id="IPR000836">
    <property type="entry name" value="PRTase_dom"/>
</dbReference>
<dbReference type="PANTHER" id="PTHR47505:SF1">
    <property type="entry name" value="DNA UTILIZATION PROTEIN YHGH"/>
    <property type="match status" value="1"/>
</dbReference>
<reference evidence="3 4" key="1">
    <citation type="submission" date="2018-07" db="EMBL/GenBank/DDBJ databases">
        <title>Genomic Encyclopedia of Type Strains, Phase IV (KMG-IV): sequencing the most valuable type-strain genomes for metagenomic binning, comparative biology and taxonomic classification.</title>
        <authorList>
            <person name="Goeker M."/>
        </authorList>
    </citation>
    <scope>NUCLEOTIDE SEQUENCE [LARGE SCALE GENOMIC DNA]</scope>
    <source>
        <strain evidence="3 4">DSM 4134</strain>
    </source>
</reference>
<dbReference type="CDD" id="cd06223">
    <property type="entry name" value="PRTases_typeI"/>
    <property type="match status" value="1"/>
</dbReference>
<comment type="caution">
    <text evidence="3">The sequence shown here is derived from an EMBL/GenBank/DDBJ whole genome shotgun (WGS) entry which is preliminary data.</text>
</comment>
<feature type="domain" description="Phosphoribosyltransferase" evidence="2">
    <location>
        <begin position="152"/>
        <end position="238"/>
    </location>
</feature>
<dbReference type="PANTHER" id="PTHR47505">
    <property type="entry name" value="DNA UTILIZATION PROTEIN YHGH"/>
    <property type="match status" value="1"/>
</dbReference>
<evidence type="ECO:0000259" key="2">
    <source>
        <dbReference type="Pfam" id="PF00156"/>
    </source>
</evidence>
<organism evidence="3 4">
    <name type="scientific">Marinoscillum furvescens DSM 4134</name>
    <dbReference type="NCBI Taxonomy" id="1122208"/>
    <lineage>
        <taxon>Bacteria</taxon>
        <taxon>Pseudomonadati</taxon>
        <taxon>Bacteroidota</taxon>
        <taxon>Cytophagia</taxon>
        <taxon>Cytophagales</taxon>
        <taxon>Reichenbachiellaceae</taxon>
        <taxon>Marinoscillum</taxon>
    </lineage>
</organism>
<protein>
    <submittedName>
        <fullName evidence="3">ComF family protein</fullName>
    </submittedName>
</protein>
<accession>A0A3D9L0B8</accession>
<gene>
    <name evidence="3" type="ORF">C7460_12280</name>
</gene>
<evidence type="ECO:0000313" key="4">
    <source>
        <dbReference type="Proteomes" id="UP000256779"/>
    </source>
</evidence>
<dbReference type="Proteomes" id="UP000256779">
    <property type="component" value="Unassembled WGS sequence"/>
</dbReference>
<keyword evidence="4" id="KW-1185">Reference proteome</keyword>
<dbReference type="Pfam" id="PF00156">
    <property type="entry name" value="Pribosyltran"/>
    <property type="match status" value="1"/>
</dbReference>
<dbReference type="EMBL" id="QREG01000022">
    <property type="protein sequence ID" value="RED94139.1"/>
    <property type="molecule type" value="Genomic_DNA"/>
</dbReference>
<comment type="similarity">
    <text evidence="1">Belongs to the ComF/GntX family.</text>
</comment>